<accession>A0A1E5G4Y7</accession>
<dbReference type="STRING" id="766136.BHF68_00695"/>
<gene>
    <name evidence="3" type="ORF">BHF68_00695</name>
</gene>
<dbReference type="PANTHER" id="PTHR43854">
    <property type="entry name" value="INDOLEPYRUVATE OXIDOREDUCTASE SUBUNIT IORB"/>
    <property type="match status" value="1"/>
</dbReference>
<dbReference type="InterPro" id="IPR019752">
    <property type="entry name" value="Pyrv/ketoisovalerate_OxRed_cat"/>
</dbReference>
<dbReference type="InterPro" id="IPR052198">
    <property type="entry name" value="IorB_Oxidoreductase"/>
</dbReference>
<evidence type="ECO:0000256" key="1">
    <source>
        <dbReference type="ARBA" id="ARBA00023002"/>
    </source>
</evidence>
<dbReference type="InterPro" id="IPR002869">
    <property type="entry name" value="Pyrv_flavodox_OxRed_cen"/>
</dbReference>
<dbReference type="NCBIfam" id="NF005325">
    <property type="entry name" value="PRK06853.1-5"/>
    <property type="match status" value="1"/>
</dbReference>
<evidence type="ECO:0000313" key="4">
    <source>
        <dbReference type="Proteomes" id="UP000094296"/>
    </source>
</evidence>
<feature type="domain" description="Pyruvate/ketoisovalerate oxidoreductase catalytic" evidence="2">
    <location>
        <begin position="13"/>
        <end position="190"/>
    </location>
</feature>
<evidence type="ECO:0000313" key="3">
    <source>
        <dbReference type="EMBL" id="OEF98236.1"/>
    </source>
</evidence>
<keyword evidence="3" id="KW-0670">Pyruvate</keyword>
<dbReference type="AlphaFoldDB" id="A0A1E5G4Y7"/>
<dbReference type="Gene3D" id="3.40.920.10">
    <property type="entry name" value="Pyruvate-ferredoxin oxidoreductase, PFOR, domain III"/>
    <property type="match status" value="1"/>
</dbReference>
<name>A0A1E5G4Y7_9FIRM</name>
<dbReference type="Pfam" id="PF01558">
    <property type="entry name" value="POR"/>
    <property type="match status" value="1"/>
</dbReference>
<dbReference type="RefSeq" id="WP_069641728.1">
    <property type="nucleotide sequence ID" value="NZ_MIJE01000001.1"/>
</dbReference>
<dbReference type="GO" id="GO:0016903">
    <property type="term" value="F:oxidoreductase activity, acting on the aldehyde or oxo group of donors"/>
    <property type="evidence" value="ECO:0007669"/>
    <property type="project" value="InterPro"/>
</dbReference>
<sequence>MRQTLNILLVGVGGQGTILASKFMSQVAIDAAYDVKMSEIKGMSQRGGSVVTQLRIGDDIASPTIDKGEADYIVAFEQMEGYRWAEFLKPDGKIMISEQQIEPMPVIMGVADYPSEIIEKIDTLGLDVASVDALKIATECGTPKAANIVLMGYLAKQLPIAKEIWVGALEKIIPERFLELNKQAFEKGYQL</sequence>
<dbReference type="SUPFAM" id="SSF53323">
    <property type="entry name" value="Pyruvate-ferredoxin oxidoreductase, PFOR, domain III"/>
    <property type="match status" value="1"/>
</dbReference>
<dbReference type="OrthoDB" id="9789125at2"/>
<reference evidence="3 4" key="1">
    <citation type="submission" date="2016-09" db="EMBL/GenBank/DDBJ databases">
        <title>Draft genome sequence for the type strain of Desulfuribacillus alkaliarsenatis AHT28, an obligately anaerobic, sulfidogenic bacterium isolated from Russian soda lake sediments.</title>
        <authorList>
            <person name="Abin C.A."/>
            <person name="Hollibaugh J.T."/>
        </authorList>
    </citation>
    <scope>NUCLEOTIDE SEQUENCE [LARGE SCALE GENOMIC DNA]</scope>
    <source>
        <strain evidence="3 4">AHT28</strain>
    </source>
</reference>
<comment type="caution">
    <text evidence="3">The sequence shown here is derived from an EMBL/GenBank/DDBJ whole genome shotgun (WGS) entry which is preliminary data.</text>
</comment>
<proteinExistence type="predicted"/>
<organism evidence="3 4">
    <name type="scientific">Desulfuribacillus alkaliarsenatis</name>
    <dbReference type="NCBI Taxonomy" id="766136"/>
    <lineage>
        <taxon>Bacteria</taxon>
        <taxon>Bacillati</taxon>
        <taxon>Bacillota</taxon>
        <taxon>Desulfuribacillia</taxon>
        <taxon>Desulfuribacillales</taxon>
        <taxon>Desulfuribacillaceae</taxon>
        <taxon>Desulfuribacillus</taxon>
    </lineage>
</organism>
<evidence type="ECO:0000259" key="2">
    <source>
        <dbReference type="Pfam" id="PF01558"/>
    </source>
</evidence>
<keyword evidence="1" id="KW-0560">Oxidoreductase</keyword>
<dbReference type="Proteomes" id="UP000094296">
    <property type="component" value="Unassembled WGS sequence"/>
</dbReference>
<dbReference type="PANTHER" id="PTHR43854:SF1">
    <property type="entry name" value="INDOLEPYRUVATE OXIDOREDUCTASE SUBUNIT IORB"/>
    <property type="match status" value="1"/>
</dbReference>
<keyword evidence="4" id="KW-1185">Reference proteome</keyword>
<protein>
    <submittedName>
        <fullName evidence="3">Indolepyruvate oxidoreductase subunit beta</fullName>
    </submittedName>
</protein>
<dbReference type="EMBL" id="MIJE01000001">
    <property type="protein sequence ID" value="OEF98236.1"/>
    <property type="molecule type" value="Genomic_DNA"/>
</dbReference>